<dbReference type="AlphaFoldDB" id="A0A9P6G4B2"/>
<gene>
    <name evidence="2" type="ORF">PMIN01_13420</name>
</gene>
<feature type="compositionally biased region" description="Basic and acidic residues" evidence="1">
    <location>
        <begin position="27"/>
        <end position="37"/>
    </location>
</feature>
<name>A0A9P6G4B2_9PLEO</name>
<evidence type="ECO:0000313" key="2">
    <source>
        <dbReference type="EMBL" id="KAF9728592.1"/>
    </source>
</evidence>
<feature type="compositionally biased region" description="Basic and acidic residues" evidence="1">
    <location>
        <begin position="737"/>
        <end position="751"/>
    </location>
</feature>
<evidence type="ECO:0000313" key="3">
    <source>
        <dbReference type="Proteomes" id="UP000756921"/>
    </source>
</evidence>
<sequence length="872" mass="97987">MSVQDSLKTGPKLLKRASRAGSGKWNENGRHENHCRSMTDPFQLSSSESDITNAPEQSSQSIDLPNRDIYRRTDYVIREAKERRITARYSHFLNDQSIHTLQGPRFMSRSQRKLEMALNALDLNHMCDIFDRTSAKKLLCVDLGTIRGTEIIQTDPDVIKVIYSPLVALTVLAYDCVGTSLQSPAKYSQRFADAAHSVLFKRAFGSGLEIHDVQAVLILMLLEIEKHGDTETTEQKLNKVQVLHTLAKLAMDLDGWASNKEKFSKAYQAVYQTCETFYILQKDVEALVGLQTDVQIGSARSAVFAVALCSWDGSEGRCQERMIRQQHRNTTKWPRSTATVWASRTLWLLSVVQPTVPTRSINDPCCLAAPVHLRCAPPSSLCPSILAARLHPRCAPPSSLRASILAARLHPRYIPPSSLRASALAISLHPRCAPPSSLRASILAARLRPRYIPPSSLRASILAARLHPRCAPPSSLRASILAARLRPRYIPPSSLRASILAARHPYYACAIMSTSTIVADILQGNESHWIEFLVEGIPTLLRSKTGYARMYILYRLLQYQFDSLLNKDLESESVIKSSLERTAERLKSMHTKAYNSEITVDAWLQGRAQRKDRDQDHDQDEDHDLLSRYADSRASDVYMCKLAFSSKVADVLHRAPFDKQYHSKRSGPPQVLAHLVSYLWQNQELYQNNQNRVKSSRVDIALVDSASCLSTSGSTETTIASGQKRQLEPCASLQTSDGKRSRYQSDQDSDEHAHDLFENKYNLHKPHGLAPLEPILWDIPWESHILAIQRCGGQHAVALVTKAPIEAMDKGESYDRYHILGHHLRPLQDWVPEMSGRLSNGAEMLHLTVAIPRDRSETEQRIPDSILAFTIR</sequence>
<proteinExistence type="predicted"/>
<keyword evidence="3" id="KW-1185">Reference proteome</keyword>
<feature type="region of interest" description="Disordered" evidence="1">
    <location>
        <begin position="711"/>
        <end position="751"/>
    </location>
</feature>
<dbReference type="EMBL" id="WJXW01000019">
    <property type="protein sequence ID" value="KAF9728592.1"/>
    <property type="molecule type" value="Genomic_DNA"/>
</dbReference>
<feature type="region of interest" description="Disordered" evidence="1">
    <location>
        <begin position="1"/>
        <end position="64"/>
    </location>
</feature>
<protein>
    <submittedName>
        <fullName evidence="2">Uncharacterized protein</fullName>
    </submittedName>
</protein>
<feature type="compositionally biased region" description="Polar residues" evidence="1">
    <location>
        <begin position="711"/>
        <end position="724"/>
    </location>
</feature>
<organism evidence="2 3">
    <name type="scientific">Paraphaeosphaeria minitans</name>
    <dbReference type="NCBI Taxonomy" id="565426"/>
    <lineage>
        <taxon>Eukaryota</taxon>
        <taxon>Fungi</taxon>
        <taxon>Dikarya</taxon>
        <taxon>Ascomycota</taxon>
        <taxon>Pezizomycotina</taxon>
        <taxon>Dothideomycetes</taxon>
        <taxon>Pleosporomycetidae</taxon>
        <taxon>Pleosporales</taxon>
        <taxon>Massarineae</taxon>
        <taxon>Didymosphaeriaceae</taxon>
        <taxon>Paraphaeosphaeria</taxon>
    </lineage>
</organism>
<accession>A0A9P6G4B2</accession>
<feature type="compositionally biased region" description="Polar residues" evidence="1">
    <location>
        <begin position="40"/>
        <end position="63"/>
    </location>
</feature>
<evidence type="ECO:0000256" key="1">
    <source>
        <dbReference type="SAM" id="MobiDB-lite"/>
    </source>
</evidence>
<dbReference type="Proteomes" id="UP000756921">
    <property type="component" value="Unassembled WGS sequence"/>
</dbReference>
<reference evidence="2" key="1">
    <citation type="journal article" date="2020" name="Mol. Plant Microbe Interact.">
        <title>Genome Sequence of the Biocontrol Agent Coniothyrium minitans strain Conio (IMI 134523).</title>
        <authorList>
            <person name="Patel D."/>
            <person name="Shittu T.A."/>
            <person name="Baroncelli R."/>
            <person name="Muthumeenakshi S."/>
            <person name="Osborne T.H."/>
            <person name="Janganan T.K."/>
            <person name="Sreenivasaprasad S."/>
        </authorList>
    </citation>
    <scope>NUCLEOTIDE SEQUENCE</scope>
    <source>
        <strain evidence="2">Conio</strain>
    </source>
</reference>
<comment type="caution">
    <text evidence="2">The sequence shown here is derived from an EMBL/GenBank/DDBJ whole genome shotgun (WGS) entry which is preliminary data.</text>
</comment>